<evidence type="ECO:0000259" key="3">
    <source>
        <dbReference type="SMART" id="SM01008"/>
    </source>
</evidence>
<dbReference type="GO" id="GO:0005506">
    <property type="term" value="F:iron ion binding"/>
    <property type="evidence" value="ECO:0007669"/>
    <property type="project" value="InterPro"/>
</dbReference>
<keyword evidence="5" id="KW-1185">Reference proteome</keyword>
<dbReference type="OrthoDB" id="8428274at2"/>
<keyword evidence="1" id="KW-0500">Molybdenum</keyword>
<dbReference type="SMART" id="SM01008">
    <property type="entry name" value="Ald_Xan_dh_C"/>
    <property type="match status" value="1"/>
</dbReference>
<dbReference type="AlphaFoldDB" id="A0A4R6WPK9"/>
<dbReference type="InterPro" id="IPR036856">
    <property type="entry name" value="Ald_Oxase/Xan_DH_a/b_sf"/>
</dbReference>
<dbReference type="RefSeq" id="WP_133612826.1">
    <property type="nucleotide sequence ID" value="NZ_SNYW01000007.1"/>
</dbReference>
<evidence type="ECO:0000256" key="2">
    <source>
        <dbReference type="ARBA" id="ARBA00023002"/>
    </source>
</evidence>
<proteinExistence type="predicted"/>
<dbReference type="InterPro" id="IPR037165">
    <property type="entry name" value="AldOxase/xan_DH_Mopterin-bd_sf"/>
</dbReference>
<dbReference type="Gene3D" id="3.30.365.10">
    <property type="entry name" value="Aldehyde oxidase/xanthine dehydrogenase, molybdopterin binding domain"/>
    <property type="match status" value="4"/>
</dbReference>
<dbReference type="InterPro" id="IPR046867">
    <property type="entry name" value="AldOxase/xan_DH_MoCoBD2"/>
</dbReference>
<keyword evidence="2" id="KW-0560">Oxidoreductase</keyword>
<feature type="domain" description="Aldehyde oxidase/xanthine dehydrogenase a/b hammerhead" evidence="3">
    <location>
        <begin position="30"/>
        <end position="138"/>
    </location>
</feature>
<dbReference type="Proteomes" id="UP000295783">
    <property type="component" value="Unassembled WGS sequence"/>
</dbReference>
<evidence type="ECO:0000313" key="5">
    <source>
        <dbReference type="Proteomes" id="UP000295783"/>
    </source>
</evidence>
<dbReference type="Gene3D" id="3.90.1170.50">
    <property type="entry name" value="Aldehyde oxidase/xanthine dehydrogenase, a/b hammerhead"/>
    <property type="match status" value="1"/>
</dbReference>
<name>A0A4R6WPK9_9PROT</name>
<protein>
    <submittedName>
        <fullName evidence="4">Xanthine dehydrogenase molybdenum binding subunit apoprotein</fullName>
    </submittedName>
</protein>
<gene>
    <name evidence="4" type="ORF">A8950_1317</name>
</gene>
<evidence type="ECO:0000313" key="4">
    <source>
        <dbReference type="EMBL" id="TDQ83035.1"/>
    </source>
</evidence>
<dbReference type="GO" id="GO:0016491">
    <property type="term" value="F:oxidoreductase activity"/>
    <property type="evidence" value="ECO:0007669"/>
    <property type="project" value="UniProtKB-KW"/>
</dbReference>
<evidence type="ECO:0000256" key="1">
    <source>
        <dbReference type="ARBA" id="ARBA00022505"/>
    </source>
</evidence>
<dbReference type="Pfam" id="PF01315">
    <property type="entry name" value="Ald_Xan_dh_C"/>
    <property type="match status" value="1"/>
</dbReference>
<organism evidence="4 5">
    <name type="scientific">Dongia mobilis</name>
    <dbReference type="NCBI Taxonomy" id="578943"/>
    <lineage>
        <taxon>Bacteria</taxon>
        <taxon>Pseudomonadati</taxon>
        <taxon>Pseudomonadota</taxon>
        <taxon>Alphaproteobacteria</taxon>
        <taxon>Rhodospirillales</taxon>
        <taxon>Dongiaceae</taxon>
        <taxon>Dongia</taxon>
    </lineage>
</organism>
<dbReference type="InterPro" id="IPR000674">
    <property type="entry name" value="Ald_Oxase/Xan_DH_a/b"/>
</dbReference>
<dbReference type="Pfam" id="PF02738">
    <property type="entry name" value="MoCoBD_1"/>
    <property type="match status" value="1"/>
</dbReference>
<dbReference type="EMBL" id="SNYW01000007">
    <property type="protein sequence ID" value="TDQ83035.1"/>
    <property type="molecule type" value="Genomic_DNA"/>
</dbReference>
<accession>A0A4R6WPK9</accession>
<dbReference type="PANTHER" id="PTHR11908">
    <property type="entry name" value="XANTHINE DEHYDROGENASE"/>
    <property type="match status" value="1"/>
</dbReference>
<reference evidence="4 5" key="1">
    <citation type="submission" date="2019-03" db="EMBL/GenBank/DDBJ databases">
        <title>Genomic Encyclopedia of Type Strains, Phase III (KMG-III): the genomes of soil and plant-associated and newly described type strains.</title>
        <authorList>
            <person name="Whitman W."/>
        </authorList>
    </citation>
    <scope>NUCLEOTIDE SEQUENCE [LARGE SCALE GENOMIC DNA]</scope>
    <source>
        <strain evidence="4 5">CGMCC 1.7660</strain>
    </source>
</reference>
<dbReference type="Pfam" id="PF20256">
    <property type="entry name" value="MoCoBD_2"/>
    <property type="match status" value="1"/>
</dbReference>
<dbReference type="SUPFAM" id="SSF54665">
    <property type="entry name" value="CO dehydrogenase molybdoprotein N-domain-like"/>
    <property type="match status" value="1"/>
</dbReference>
<dbReference type="InterPro" id="IPR008274">
    <property type="entry name" value="AldOxase/xan_DH_MoCoBD1"/>
</dbReference>
<comment type="caution">
    <text evidence="4">The sequence shown here is derived from an EMBL/GenBank/DDBJ whole genome shotgun (WGS) entry which is preliminary data.</text>
</comment>
<sequence>MPLDNAPEGKRKFNVVGTRPLRPDGIDKVTGRAKFGADASAPGQLVGRILRSPHAHAIIRKIDTSKAEKLPGVKAVITRDDFPDHTGGSGGLYDTLCNVMAREKAFYEGHAVAAVAATSASIARQALKLIKVDYEVLPHVTDVDEAMKPGAPLLHKDMFTDGVDPKPKKPSNIARRFEFGHGDVEAGFKKADIIVERSFKTEAAHQGYIEPHAALASMGPDGSAELWCCTQGHYMVRDVCSQLLGIDIARLRVTQSEIGGGFGGKTTVFIEPVALALARKANRPVKVVMTREEVFKASGPTASTSIDIKIGVTKDGLITAADGVFRYQGGPFQGCSPAEFGAMSAFAQFHLDNVRAVAYDVVCNRPKTISYRAPGAPMANFAVESVIEELAHKLGMEPIDFRIKNAAREGTKSSYGPVYGPIGLGATLEAAKNHPHFKAPLGPNQGRGMAAGFWFNFGGQSCVTLNIPVDGSITVSVGSPDIGGSRAAMCMMVAEEMGIPYDHVRAIIADTSALGYNDVTDGSRTTFATGMACILAARDAIKKLCARAAATWGIPEDAVKWENGYAKPAGPNAGDFAPLSLKEIAEASPGTGGPIAGHHEFSADGAGVSFATHICDVEVDPETGRSSIVRYTVIQDAGKAVHPSYVEGQFQGGAVQGIGWALNEEYIYGKDGRLQNAGFLDYRIPVCSDLPMIDTQILEIPNPGHPYGVRGVGETSIVPPLAAIANAVANATGVRFTQIPLSPPRVLKGIEEAKKAGGRKAA</sequence>
<dbReference type="SUPFAM" id="SSF56003">
    <property type="entry name" value="Molybdenum cofactor-binding domain"/>
    <property type="match status" value="1"/>
</dbReference>
<dbReference type="InterPro" id="IPR016208">
    <property type="entry name" value="Ald_Oxase/xanthine_DH-like"/>
</dbReference>
<dbReference type="PANTHER" id="PTHR11908:SF132">
    <property type="entry name" value="ALDEHYDE OXIDASE 1-RELATED"/>
    <property type="match status" value="1"/>
</dbReference>